<evidence type="ECO:0000313" key="2">
    <source>
        <dbReference type="EMBL" id="SNT12632.1"/>
    </source>
</evidence>
<evidence type="ECO:0000313" key="3">
    <source>
        <dbReference type="Proteomes" id="UP000198304"/>
    </source>
</evidence>
<accession>A0A239K4L8</accession>
<keyword evidence="1" id="KW-0812">Transmembrane</keyword>
<sequence length="236" mass="27664">MKLTKNNIIILFLTISIIFLATYSYILAIQSSKSNNKIIENKIIERKELSEEDVIQIAANDIRKWFDILDLSTYKISSQYIDKIEYITPHWSIIFEPEDIKELDSKQIPYMIFFVEVYKDSDSPYGIEVYHSQLKEEEKLSEGITVTEKTKYIETSEKILEEKLETRMNHLKTYIPMSPISKKSGKSVCSIFKGEDGNLYQLELGYPSLKIQSIYVFKDLESVEKTIEKYSYKILE</sequence>
<name>A0A239K4L8_9FIRM</name>
<dbReference type="AlphaFoldDB" id="A0A239K4L8"/>
<organism evidence="2 3">
    <name type="scientific">Anaerovirgula multivorans</name>
    <dbReference type="NCBI Taxonomy" id="312168"/>
    <lineage>
        <taxon>Bacteria</taxon>
        <taxon>Bacillati</taxon>
        <taxon>Bacillota</taxon>
        <taxon>Clostridia</taxon>
        <taxon>Peptostreptococcales</taxon>
        <taxon>Natronincolaceae</taxon>
        <taxon>Anaerovirgula</taxon>
    </lineage>
</organism>
<keyword evidence="1" id="KW-0472">Membrane</keyword>
<gene>
    <name evidence="2" type="ORF">SAMN05446037_104230</name>
</gene>
<dbReference type="Proteomes" id="UP000198304">
    <property type="component" value="Unassembled WGS sequence"/>
</dbReference>
<protein>
    <submittedName>
        <fullName evidence="2">Uncharacterized protein</fullName>
    </submittedName>
</protein>
<evidence type="ECO:0000256" key="1">
    <source>
        <dbReference type="SAM" id="Phobius"/>
    </source>
</evidence>
<dbReference type="EMBL" id="FZOJ01000042">
    <property type="protein sequence ID" value="SNT12632.1"/>
    <property type="molecule type" value="Genomic_DNA"/>
</dbReference>
<keyword evidence="3" id="KW-1185">Reference proteome</keyword>
<reference evidence="2 3" key="1">
    <citation type="submission" date="2017-06" db="EMBL/GenBank/DDBJ databases">
        <authorList>
            <person name="Kim H.J."/>
            <person name="Triplett B.A."/>
        </authorList>
    </citation>
    <scope>NUCLEOTIDE SEQUENCE [LARGE SCALE GENOMIC DNA]</scope>
    <source>
        <strain evidence="2 3">SCA</strain>
    </source>
</reference>
<dbReference type="RefSeq" id="WP_089285229.1">
    <property type="nucleotide sequence ID" value="NZ_FZOJ01000042.1"/>
</dbReference>
<proteinExistence type="predicted"/>
<feature type="transmembrane region" description="Helical" evidence="1">
    <location>
        <begin position="7"/>
        <end position="28"/>
    </location>
</feature>
<keyword evidence="1" id="KW-1133">Transmembrane helix</keyword>